<sequence length="273" mass="31193">MVRRVYKPRLGFRGRRRGYGRSRFQSRVWARRAPRYRVSRKGYRSMRFNKVHRSLGGFSPTKNVSLRYVETVTLNPSDGVSAVNVFCANNIFDPNYTGTGHQPMFYDNYASLYGKYRVNYATCTMVALDNHIVNAVIQNTTSGTTTGTTYVYGQNERASRMFILMDESPTDYPNDLDNLIEEGNKRLRWRYAPQTTSSAMQKIRAKAYPASMMNLSYRDDSLASSFGSGPAKPLFFICGVDSMDADNADTMNYQVFITYNVTMFDFIGNQTQN</sequence>
<protein>
    <submittedName>
        <fullName evidence="1">Capsid protein</fullName>
    </submittedName>
</protein>
<dbReference type="EMBL" id="MT138051">
    <property type="protein sequence ID" value="QKN88861.1"/>
    <property type="molecule type" value="Genomic_DNA"/>
</dbReference>
<accession>A0A6M9Z7C9</accession>
<evidence type="ECO:0000313" key="1">
    <source>
        <dbReference type="EMBL" id="QKN88861.1"/>
    </source>
</evidence>
<name>A0A6M9Z7C9_9VIRU</name>
<reference evidence="1" key="1">
    <citation type="submission" date="2020-01" db="EMBL/GenBank/DDBJ databases">
        <title>Viral genomes from wild and zoo birds in China.</title>
        <authorList>
            <person name="Yao Y."/>
            <person name="Shan T."/>
            <person name="Yang S."/>
            <person name="Zhang W."/>
        </authorList>
    </citation>
    <scope>NUCLEOTIDE SEQUENCE</scope>
    <source>
        <strain evidence="1">Zftfla01cir3</strain>
        <strain evidence="2">Zftfla02cir8</strain>
    </source>
</reference>
<organism evidence="1">
    <name type="scientific">Cressdnaviricota sp</name>
    <dbReference type="NCBI Taxonomy" id="2748378"/>
    <lineage>
        <taxon>Viruses</taxon>
        <taxon>Monodnaviria</taxon>
        <taxon>Shotokuvirae</taxon>
        <taxon>Cressdnaviricota</taxon>
    </lineage>
</organism>
<evidence type="ECO:0000313" key="2">
    <source>
        <dbReference type="EMBL" id="QKN88875.1"/>
    </source>
</evidence>
<proteinExistence type="predicted"/>
<dbReference type="EMBL" id="MT138058">
    <property type="protein sequence ID" value="QKN88875.1"/>
    <property type="molecule type" value="Genomic_DNA"/>
</dbReference>